<evidence type="ECO:0000313" key="1">
    <source>
        <dbReference type="EMBL" id="CAB4160613.1"/>
    </source>
</evidence>
<reference evidence="1" key="1">
    <citation type="submission" date="2020-04" db="EMBL/GenBank/DDBJ databases">
        <authorList>
            <person name="Chiriac C."/>
            <person name="Salcher M."/>
            <person name="Ghai R."/>
            <person name="Kavagutti S V."/>
        </authorList>
    </citation>
    <scope>NUCLEOTIDE SEQUENCE</scope>
</reference>
<protein>
    <submittedName>
        <fullName evidence="1">Uncharacterized protein</fullName>
    </submittedName>
</protein>
<gene>
    <name evidence="1" type="ORF">UFOVP774_7</name>
</gene>
<organism evidence="1">
    <name type="scientific">uncultured Caudovirales phage</name>
    <dbReference type="NCBI Taxonomy" id="2100421"/>
    <lineage>
        <taxon>Viruses</taxon>
        <taxon>Duplodnaviria</taxon>
        <taxon>Heunggongvirae</taxon>
        <taxon>Uroviricota</taxon>
        <taxon>Caudoviricetes</taxon>
        <taxon>Peduoviridae</taxon>
        <taxon>Maltschvirus</taxon>
        <taxon>Maltschvirus maltsch</taxon>
    </lineage>
</organism>
<sequence length="117" mass="11516">MASNSQIAFTPLGDTLLVPAAAVASTGLQAPVYAKFDGQNVGQYRVINNGLNTVFLGTGPTAAIAEANAVAPAAGVPSAAIVLVPGTVEVLRFGAGTFFSGLAAAATTVFILPGQGI</sequence>
<name>A0A6J5NP24_9CAUD</name>
<proteinExistence type="predicted"/>
<dbReference type="EMBL" id="LR796710">
    <property type="protein sequence ID" value="CAB4160613.1"/>
    <property type="molecule type" value="Genomic_DNA"/>
</dbReference>
<accession>A0A6J5NP24</accession>